<dbReference type="GO" id="GO:0008270">
    <property type="term" value="F:zinc ion binding"/>
    <property type="evidence" value="ECO:0007669"/>
    <property type="project" value="UniProtKB-KW"/>
</dbReference>
<dbReference type="HOGENOM" id="CLU_686209_0_0_1"/>
<dbReference type="GO" id="GO:0031624">
    <property type="term" value="F:ubiquitin conjugating enzyme binding"/>
    <property type="evidence" value="ECO:0007669"/>
    <property type="project" value="TreeGrafter"/>
</dbReference>
<dbReference type="Proteomes" id="UP000015102">
    <property type="component" value="Unassembled WGS sequence"/>
</dbReference>
<dbReference type="InterPro" id="IPR013010">
    <property type="entry name" value="Znf_SIAH"/>
</dbReference>
<keyword evidence="2 4" id="KW-0863">Zinc-finger</keyword>
<dbReference type="EMBL" id="CAQQ02374578">
    <property type="status" value="NOT_ANNOTATED_CDS"/>
    <property type="molecule type" value="Genomic_DNA"/>
</dbReference>
<dbReference type="OMA" id="FCPEDET"/>
<proteinExistence type="predicted"/>
<reference evidence="7" key="2">
    <citation type="submission" date="2015-06" db="UniProtKB">
        <authorList>
            <consortium name="EnsemblMetazoa"/>
        </authorList>
    </citation>
    <scope>IDENTIFICATION</scope>
</reference>
<evidence type="ECO:0000256" key="4">
    <source>
        <dbReference type="PROSITE-ProRule" id="PRU00455"/>
    </source>
</evidence>
<dbReference type="PANTHER" id="PTHR45877">
    <property type="entry name" value="E3 UBIQUITIN-PROTEIN LIGASE SIAH2"/>
    <property type="match status" value="1"/>
</dbReference>
<organism evidence="7 8">
    <name type="scientific">Megaselia scalaris</name>
    <name type="common">Humpbacked fly</name>
    <name type="synonym">Phora scalaris</name>
    <dbReference type="NCBI Taxonomy" id="36166"/>
    <lineage>
        <taxon>Eukaryota</taxon>
        <taxon>Metazoa</taxon>
        <taxon>Ecdysozoa</taxon>
        <taxon>Arthropoda</taxon>
        <taxon>Hexapoda</taxon>
        <taxon>Insecta</taxon>
        <taxon>Pterygota</taxon>
        <taxon>Neoptera</taxon>
        <taxon>Endopterygota</taxon>
        <taxon>Diptera</taxon>
        <taxon>Brachycera</taxon>
        <taxon>Muscomorpha</taxon>
        <taxon>Platypezoidea</taxon>
        <taxon>Phoridae</taxon>
        <taxon>Megaseliini</taxon>
        <taxon>Megaselia</taxon>
    </lineage>
</organism>
<reference evidence="8" key="1">
    <citation type="submission" date="2013-02" db="EMBL/GenBank/DDBJ databases">
        <authorList>
            <person name="Hughes D."/>
        </authorList>
    </citation>
    <scope>NUCLEOTIDE SEQUENCE</scope>
    <source>
        <strain>Durham</strain>
        <strain evidence="8">NC isolate 2 -- Noor lab</strain>
    </source>
</reference>
<dbReference type="AlphaFoldDB" id="T1H024"/>
<sequence>EPFTNIRSLTIEAISSKAFFRCHNSTAGCPVRLQTELLGWHEKQCAYKTMKCFMGRVWGECNWVGREVLWKEHLETSHSDKKIDGGYAELCWKLNDPKKSIAGYYVFDVYDEMFNFYQINDKDRLLFTMACTSTTRDKKLNFSYDVEIFCPEDETFVIRHRYPCHSEYDKDILQEGTCVLHFRVIVNKVNKRPKSLAIDSKNSKVIPLNFQQTQIEGVNLKSVPLVNIVTRKSGLGSPSEESEPSNEEKPHQEERSKSEEPRKPDQDELTELKSITSRSSLDLGDDPELEAFIKARWGTPQLNFNRKFLVNSVENSPSSSSKMSSNESNGVSMRDEEYLAAMEKNYEAVHGKDGKMSVKRMKKGIRKSLKNLKLEFYEMTSHKKSPSNVGTPIEEKPKNIKA</sequence>
<evidence type="ECO:0000313" key="7">
    <source>
        <dbReference type="EnsemblMetazoa" id="MESCA009488-PA"/>
    </source>
</evidence>
<feature type="region of interest" description="Disordered" evidence="5">
    <location>
        <begin position="232"/>
        <end position="281"/>
    </location>
</feature>
<dbReference type="SUPFAM" id="SSF49599">
    <property type="entry name" value="TRAF domain-like"/>
    <property type="match status" value="1"/>
</dbReference>
<feature type="compositionally biased region" description="Basic and acidic residues" evidence="5">
    <location>
        <begin position="393"/>
        <end position="402"/>
    </location>
</feature>
<name>T1H024_MEGSC</name>
<evidence type="ECO:0000256" key="2">
    <source>
        <dbReference type="ARBA" id="ARBA00022771"/>
    </source>
</evidence>
<keyword evidence="8" id="KW-1185">Reference proteome</keyword>
<keyword evidence="3" id="KW-0862">Zinc</keyword>
<keyword evidence="1" id="KW-0479">Metal-binding</keyword>
<feature type="compositionally biased region" description="Basic and acidic residues" evidence="5">
    <location>
        <begin position="246"/>
        <end position="266"/>
    </location>
</feature>
<dbReference type="Gene3D" id="3.30.40.10">
    <property type="entry name" value="Zinc/RING finger domain, C3HC4 (zinc finger)"/>
    <property type="match status" value="1"/>
</dbReference>
<evidence type="ECO:0000259" key="6">
    <source>
        <dbReference type="PROSITE" id="PS51081"/>
    </source>
</evidence>
<feature type="domain" description="SIAH-type" evidence="6">
    <location>
        <begin position="17"/>
        <end position="79"/>
    </location>
</feature>
<dbReference type="GO" id="GO:0043161">
    <property type="term" value="P:proteasome-mediated ubiquitin-dependent protein catabolic process"/>
    <property type="evidence" value="ECO:0007669"/>
    <property type="project" value="TreeGrafter"/>
</dbReference>
<dbReference type="InterPro" id="IPR004162">
    <property type="entry name" value="SINA-like_animal"/>
</dbReference>
<dbReference type="InterPro" id="IPR013083">
    <property type="entry name" value="Znf_RING/FYVE/PHD"/>
</dbReference>
<dbReference type="GO" id="GO:0016567">
    <property type="term" value="P:protein ubiquitination"/>
    <property type="evidence" value="ECO:0007669"/>
    <property type="project" value="UniProtKB-UniPathway"/>
</dbReference>
<dbReference type="EnsemblMetazoa" id="MESCA009488-RA">
    <property type="protein sequence ID" value="MESCA009488-PA"/>
    <property type="gene ID" value="MESCA009488"/>
</dbReference>
<feature type="region of interest" description="Disordered" evidence="5">
    <location>
        <begin position="381"/>
        <end position="402"/>
    </location>
</feature>
<dbReference type="GO" id="GO:0061630">
    <property type="term" value="F:ubiquitin protein ligase activity"/>
    <property type="evidence" value="ECO:0007669"/>
    <property type="project" value="TreeGrafter"/>
</dbReference>
<evidence type="ECO:0000313" key="8">
    <source>
        <dbReference type="Proteomes" id="UP000015102"/>
    </source>
</evidence>
<evidence type="ECO:0000256" key="3">
    <source>
        <dbReference type="ARBA" id="ARBA00022833"/>
    </source>
</evidence>
<dbReference type="GO" id="GO:0005737">
    <property type="term" value="C:cytoplasm"/>
    <property type="evidence" value="ECO:0007669"/>
    <property type="project" value="TreeGrafter"/>
</dbReference>
<protein>
    <recommendedName>
        <fullName evidence="6">SIAH-type domain-containing protein</fullName>
    </recommendedName>
</protein>
<dbReference type="STRING" id="36166.T1H024"/>
<evidence type="ECO:0000256" key="5">
    <source>
        <dbReference type="SAM" id="MobiDB-lite"/>
    </source>
</evidence>
<dbReference type="PROSITE" id="PS51081">
    <property type="entry name" value="ZF_SIAH"/>
    <property type="match status" value="1"/>
</dbReference>
<accession>T1H024</accession>
<dbReference type="PANTHER" id="PTHR45877:SF3">
    <property type="entry name" value="E3 UBIQUITIN-PROTEIN LIGASE"/>
    <property type="match status" value="1"/>
</dbReference>
<dbReference type="UniPathway" id="UPA00143"/>
<evidence type="ECO:0000256" key="1">
    <source>
        <dbReference type="ARBA" id="ARBA00022723"/>
    </source>
</evidence>